<dbReference type="InterPro" id="IPR013328">
    <property type="entry name" value="6PGD_dom2"/>
</dbReference>
<keyword evidence="6 10" id="KW-0521">NADP</keyword>
<comment type="similarity">
    <text evidence="2 10">Belongs to the ketopantoate reductase family.</text>
</comment>
<evidence type="ECO:0000256" key="4">
    <source>
        <dbReference type="ARBA" id="ARBA00019465"/>
    </source>
</evidence>
<comment type="catalytic activity">
    <reaction evidence="9 10">
        <text>(R)-pantoate + NADP(+) = 2-dehydropantoate + NADPH + H(+)</text>
        <dbReference type="Rhea" id="RHEA:16233"/>
        <dbReference type="ChEBI" id="CHEBI:11561"/>
        <dbReference type="ChEBI" id="CHEBI:15378"/>
        <dbReference type="ChEBI" id="CHEBI:15980"/>
        <dbReference type="ChEBI" id="CHEBI:57783"/>
        <dbReference type="ChEBI" id="CHEBI:58349"/>
        <dbReference type="EC" id="1.1.1.169"/>
    </reaction>
</comment>
<keyword evidence="5 10" id="KW-0566">Pantothenate biosynthesis</keyword>
<dbReference type="InterPro" id="IPR013332">
    <property type="entry name" value="KPR_N"/>
</dbReference>
<dbReference type="InterPro" id="IPR003710">
    <property type="entry name" value="ApbA"/>
</dbReference>
<evidence type="ECO:0000256" key="7">
    <source>
        <dbReference type="ARBA" id="ARBA00023002"/>
    </source>
</evidence>
<sequence length="345" mass="37095">MDKRIAIIGAGAMGGYFGGQMAQAGMDVVMFDAWPEHVETVRRDGLSLEELDSDARAVVHPDIRHLSQVQELIREHPVDIAFIAVKSYDTRWATEMILPYMARDGAIVSLQNSFNEPEIAQIAGPSATFGCAIAALACDMIAPGRIKRMSPRGHVNVGAMDPARIGACDGIARALAHAEDVDVMQDLPGIKWSKLVVNSMRNGLSGMTGMTGLERDTTPVTIELGMRLGAQTVRVGRALDYGLVDTAYSFDALVAAEDGDTGAAAEIRAAMARIAGGRSADQRPSMAQDIRKGRRTETDAINGLVARRGQEMGIDCAPHEKVHRIIRRIERGELSPAPELAEGIL</sequence>
<evidence type="ECO:0000256" key="5">
    <source>
        <dbReference type="ARBA" id="ARBA00022655"/>
    </source>
</evidence>
<dbReference type="Gene3D" id="3.40.50.720">
    <property type="entry name" value="NAD(P)-binding Rossmann-like Domain"/>
    <property type="match status" value="1"/>
</dbReference>
<dbReference type="GO" id="GO:0050661">
    <property type="term" value="F:NADP binding"/>
    <property type="evidence" value="ECO:0007669"/>
    <property type="project" value="TreeGrafter"/>
</dbReference>
<dbReference type="SUPFAM" id="SSF48179">
    <property type="entry name" value="6-phosphogluconate dehydrogenase C-terminal domain-like"/>
    <property type="match status" value="1"/>
</dbReference>
<dbReference type="GO" id="GO:0015940">
    <property type="term" value="P:pantothenate biosynthetic process"/>
    <property type="evidence" value="ECO:0007669"/>
    <property type="project" value="UniProtKB-UniPathway"/>
</dbReference>
<dbReference type="UniPathway" id="UPA00028">
    <property type="reaction ID" value="UER00004"/>
</dbReference>
<comment type="pathway">
    <text evidence="1 10">Cofactor biosynthesis; (R)-pantothenate biosynthesis; (R)-pantoate from 3-methyl-2-oxobutanoate: step 2/2.</text>
</comment>
<evidence type="ECO:0000256" key="1">
    <source>
        <dbReference type="ARBA" id="ARBA00004994"/>
    </source>
</evidence>
<dbReference type="NCBIfam" id="TIGR00745">
    <property type="entry name" value="apbA_panE"/>
    <property type="match status" value="1"/>
</dbReference>
<evidence type="ECO:0000256" key="2">
    <source>
        <dbReference type="ARBA" id="ARBA00007870"/>
    </source>
</evidence>
<organism evidence="11 12">
    <name type="scientific">Brevirhabdus pacifica</name>
    <dbReference type="NCBI Taxonomy" id="1267768"/>
    <lineage>
        <taxon>Bacteria</taxon>
        <taxon>Pseudomonadati</taxon>
        <taxon>Pseudomonadota</taxon>
        <taxon>Alphaproteobacteria</taxon>
        <taxon>Rhodobacterales</taxon>
        <taxon>Paracoccaceae</taxon>
        <taxon>Brevirhabdus</taxon>
    </lineage>
</organism>
<dbReference type="SUPFAM" id="SSF51735">
    <property type="entry name" value="NAD(P)-binding Rossmann-fold domains"/>
    <property type="match status" value="1"/>
</dbReference>
<dbReference type="EMBL" id="CP019124">
    <property type="protein sequence ID" value="APX90483.1"/>
    <property type="molecule type" value="Genomic_DNA"/>
</dbReference>
<protein>
    <recommendedName>
        <fullName evidence="4 10">2-dehydropantoate 2-reductase</fullName>
        <ecNumber evidence="3 10">1.1.1.169</ecNumber>
    </recommendedName>
    <alternativeName>
        <fullName evidence="8 10">Ketopantoate reductase</fullName>
    </alternativeName>
</protein>
<evidence type="ECO:0000256" key="3">
    <source>
        <dbReference type="ARBA" id="ARBA00013014"/>
    </source>
</evidence>
<name>A0A1U7DKR2_9RHOB</name>
<dbReference type="RefSeq" id="WP_076980501.1">
    <property type="nucleotide sequence ID" value="NZ_CP019124.1"/>
</dbReference>
<keyword evidence="12" id="KW-1185">Reference proteome</keyword>
<reference evidence="11 12" key="1">
    <citation type="submission" date="2017-01" db="EMBL/GenBank/DDBJ databases">
        <title>Genomic analysis of Xuhuaishuia manganoxidans DY6-4.</title>
        <authorList>
            <person name="Wang X."/>
        </authorList>
    </citation>
    <scope>NUCLEOTIDE SEQUENCE [LARGE SCALE GENOMIC DNA]</scope>
    <source>
        <strain evidence="11 12">DY6-4</strain>
    </source>
</reference>
<dbReference type="Pfam" id="PF02558">
    <property type="entry name" value="ApbA"/>
    <property type="match status" value="1"/>
</dbReference>
<dbReference type="EC" id="1.1.1.169" evidence="3 10"/>
<gene>
    <name evidence="11" type="ORF">BV394_12710</name>
</gene>
<comment type="function">
    <text evidence="10">Catalyzes the NADPH-dependent reduction of ketopantoate into pantoic acid.</text>
</comment>
<dbReference type="InterPro" id="IPR050838">
    <property type="entry name" value="Ketopantoate_reductase"/>
</dbReference>
<evidence type="ECO:0000313" key="12">
    <source>
        <dbReference type="Proteomes" id="UP000187266"/>
    </source>
</evidence>
<dbReference type="InterPro" id="IPR008927">
    <property type="entry name" value="6-PGluconate_DH-like_C_sf"/>
</dbReference>
<evidence type="ECO:0000256" key="9">
    <source>
        <dbReference type="ARBA" id="ARBA00048793"/>
    </source>
</evidence>
<dbReference type="Proteomes" id="UP000187266">
    <property type="component" value="Chromosome"/>
</dbReference>
<dbReference type="InterPro" id="IPR036291">
    <property type="entry name" value="NAD(P)-bd_dom_sf"/>
</dbReference>
<evidence type="ECO:0000256" key="6">
    <source>
        <dbReference type="ARBA" id="ARBA00022857"/>
    </source>
</evidence>
<dbReference type="STRING" id="1267768.BV394_12710"/>
<dbReference type="PANTHER" id="PTHR43765:SF2">
    <property type="entry name" value="2-DEHYDROPANTOATE 2-REDUCTASE"/>
    <property type="match status" value="1"/>
</dbReference>
<accession>A0A2M9DCA6</accession>
<dbReference type="InterPro" id="IPR013752">
    <property type="entry name" value="KPA_reductase"/>
</dbReference>
<dbReference type="PANTHER" id="PTHR43765">
    <property type="entry name" value="2-DEHYDROPANTOATE 2-REDUCTASE-RELATED"/>
    <property type="match status" value="1"/>
</dbReference>
<proteinExistence type="inferred from homology"/>
<evidence type="ECO:0000256" key="8">
    <source>
        <dbReference type="ARBA" id="ARBA00032024"/>
    </source>
</evidence>
<dbReference type="Gene3D" id="1.10.1040.10">
    <property type="entry name" value="N-(1-d-carboxylethyl)-l-norvaline Dehydrogenase, domain 2"/>
    <property type="match status" value="1"/>
</dbReference>
<evidence type="ECO:0000256" key="10">
    <source>
        <dbReference type="RuleBase" id="RU362068"/>
    </source>
</evidence>
<evidence type="ECO:0000313" key="11">
    <source>
        <dbReference type="EMBL" id="APX90483.1"/>
    </source>
</evidence>
<dbReference type="Pfam" id="PF08546">
    <property type="entry name" value="ApbA_C"/>
    <property type="match status" value="1"/>
</dbReference>
<dbReference type="AlphaFoldDB" id="A0A1U7DKR2"/>
<keyword evidence="7 10" id="KW-0560">Oxidoreductase</keyword>
<accession>A0A1U7DKR2</accession>
<dbReference type="GO" id="GO:0005737">
    <property type="term" value="C:cytoplasm"/>
    <property type="evidence" value="ECO:0007669"/>
    <property type="project" value="TreeGrafter"/>
</dbReference>
<dbReference type="GO" id="GO:0008677">
    <property type="term" value="F:2-dehydropantoate 2-reductase activity"/>
    <property type="evidence" value="ECO:0007669"/>
    <property type="project" value="UniProtKB-EC"/>
</dbReference>